<keyword evidence="2 10" id="KW-0436">Ligase</keyword>
<dbReference type="GO" id="GO:0051301">
    <property type="term" value="P:cell division"/>
    <property type="evidence" value="ECO:0007669"/>
    <property type="project" value="UniProtKB-KW"/>
</dbReference>
<gene>
    <name evidence="10" type="primary">murF</name>
    <name evidence="15" type="ORF">BCR15_08670</name>
</gene>
<keyword evidence="7 10" id="KW-0573">Peptidoglycan synthesis</keyword>
<evidence type="ECO:0000256" key="9">
    <source>
        <dbReference type="ARBA" id="ARBA00023316"/>
    </source>
</evidence>
<evidence type="ECO:0000259" key="12">
    <source>
        <dbReference type="Pfam" id="PF01225"/>
    </source>
</evidence>
<evidence type="ECO:0000256" key="8">
    <source>
        <dbReference type="ARBA" id="ARBA00023306"/>
    </source>
</evidence>
<reference evidence="16" key="1">
    <citation type="submission" date="2016-07" db="EMBL/GenBank/DDBJ databases">
        <authorList>
            <person name="Florea S."/>
            <person name="Webb J.S."/>
            <person name="Jaromczyk J."/>
            <person name="Schardl C.L."/>
        </authorList>
    </citation>
    <scope>NUCLEOTIDE SEQUENCE [LARGE SCALE GENOMIC DNA]</scope>
    <source>
        <strain evidence="16">IPBSL-7</strain>
    </source>
</reference>
<organism evidence="15 16">
    <name type="scientific">Tessaracoccus lapidicaptus</name>
    <dbReference type="NCBI Taxonomy" id="1427523"/>
    <lineage>
        <taxon>Bacteria</taxon>
        <taxon>Bacillati</taxon>
        <taxon>Actinomycetota</taxon>
        <taxon>Actinomycetes</taxon>
        <taxon>Propionibacteriales</taxon>
        <taxon>Propionibacteriaceae</taxon>
        <taxon>Tessaracoccus</taxon>
    </lineage>
</organism>
<proteinExistence type="inferred from homology"/>
<evidence type="ECO:0000256" key="1">
    <source>
        <dbReference type="ARBA" id="ARBA00022490"/>
    </source>
</evidence>
<dbReference type="GO" id="GO:0009252">
    <property type="term" value="P:peptidoglycan biosynthetic process"/>
    <property type="evidence" value="ECO:0007669"/>
    <property type="project" value="UniProtKB-UniRule"/>
</dbReference>
<dbReference type="InterPro" id="IPR005863">
    <property type="entry name" value="UDP-N-AcMur_synth"/>
</dbReference>
<keyword evidence="4 10" id="KW-0547">Nucleotide-binding</keyword>
<dbReference type="PANTHER" id="PTHR43024:SF1">
    <property type="entry name" value="UDP-N-ACETYLMURAMOYL-TRIPEPTIDE--D-ALANYL-D-ALANINE LIGASE"/>
    <property type="match status" value="1"/>
</dbReference>
<dbReference type="GO" id="GO:0008766">
    <property type="term" value="F:UDP-N-acetylmuramoylalanyl-D-glutamyl-2,6-diaminopimelate-D-alanyl-D-alanine ligase activity"/>
    <property type="evidence" value="ECO:0007669"/>
    <property type="project" value="RHEA"/>
</dbReference>
<dbReference type="NCBIfam" id="TIGR01143">
    <property type="entry name" value="murF"/>
    <property type="match status" value="1"/>
</dbReference>
<comment type="similarity">
    <text evidence="10">Belongs to the MurCDEF family. MurF subfamily.</text>
</comment>
<dbReference type="Pfam" id="PF02875">
    <property type="entry name" value="Mur_ligase_C"/>
    <property type="match status" value="1"/>
</dbReference>
<dbReference type="RefSeq" id="WP_068752469.1">
    <property type="nucleotide sequence ID" value="NZ_LR214441.1"/>
</dbReference>
<evidence type="ECO:0000313" key="16">
    <source>
        <dbReference type="Proteomes" id="UP000093501"/>
    </source>
</evidence>
<keyword evidence="16" id="KW-1185">Reference proteome</keyword>
<feature type="domain" description="Mur ligase N-terminal catalytic" evidence="12">
    <location>
        <begin position="32"/>
        <end position="75"/>
    </location>
</feature>
<dbReference type="Pfam" id="PF01225">
    <property type="entry name" value="Mur_ligase"/>
    <property type="match status" value="1"/>
</dbReference>
<dbReference type="GO" id="GO:0071555">
    <property type="term" value="P:cell wall organization"/>
    <property type="evidence" value="ECO:0007669"/>
    <property type="project" value="UniProtKB-KW"/>
</dbReference>
<dbReference type="SUPFAM" id="SSF63418">
    <property type="entry name" value="MurE/MurF N-terminal domain"/>
    <property type="match status" value="1"/>
</dbReference>
<dbReference type="SUPFAM" id="SSF53244">
    <property type="entry name" value="MurD-like peptide ligases, peptide-binding domain"/>
    <property type="match status" value="1"/>
</dbReference>
<dbReference type="GO" id="GO:0008360">
    <property type="term" value="P:regulation of cell shape"/>
    <property type="evidence" value="ECO:0007669"/>
    <property type="project" value="UniProtKB-KW"/>
</dbReference>
<evidence type="ECO:0000256" key="3">
    <source>
        <dbReference type="ARBA" id="ARBA00022618"/>
    </source>
</evidence>
<feature type="binding site" evidence="10">
    <location>
        <begin position="115"/>
        <end position="121"/>
    </location>
    <ligand>
        <name>ATP</name>
        <dbReference type="ChEBI" id="CHEBI:30616"/>
    </ligand>
</feature>
<dbReference type="Proteomes" id="UP000093501">
    <property type="component" value="Unassembled WGS sequence"/>
</dbReference>
<dbReference type="SUPFAM" id="SSF53623">
    <property type="entry name" value="MurD-like peptide ligases, catalytic domain"/>
    <property type="match status" value="1"/>
</dbReference>
<dbReference type="GO" id="GO:0005737">
    <property type="term" value="C:cytoplasm"/>
    <property type="evidence" value="ECO:0007669"/>
    <property type="project" value="UniProtKB-SubCell"/>
</dbReference>
<accession>A0A1C0AI09</accession>
<dbReference type="PANTHER" id="PTHR43024">
    <property type="entry name" value="UDP-N-ACETYLMURAMOYL-TRIPEPTIDE--D-ALANYL-D-ALANINE LIGASE"/>
    <property type="match status" value="1"/>
</dbReference>
<dbReference type="Gene3D" id="3.90.190.20">
    <property type="entry name" value="Mur ligase, C-terminal domain"/>
    <property type="match status" value="1"/>
</dbReference>
<evidence type="ECO:0000256" key="10">
    <source>
        <dbReference type="HAMAP-Rule" id="MF_02019"/>
    </source>
</evidence>
<dbReference type="InterPro" id="IPR004101">
    <property type="entry name" value="Mur_ligase_C"/>
</dbReference>
<evidence type="ECO:0000256" key="11">
    <source>
        <dbReference type="RuleBase" id="RU004136"/>
    </source>
</evidence>
<evidence type="ECO:0000256" key="4">
    <source>
        <dbReference type="ARBA" id="ARBA00022741"/>
    </source>
</evidence>
<protein>
    <recommendedName>
        <fullName evidence="10 11">UDP-N-acetylmuramoyl-tripeptide--D-alanyl-D-alanine ligase</fullName>
        <ecNumber evidence="10 11">6.3.2.10</ecNumber>
    </recommendedName>
    <alternativeName>
        <fullName evidence="10">D-alanyl-D-alanine-adding enzyme</fullName>
    </alternativeName>
</protein>
<sequence length="478" mass="48420">MRPRSISDLVDLMAPGAVELVGDPDPVVGPDVVIDNRRATPGSLFVAIPGERVDGHAFAPAAVAAGAAGVLGMALTDADVPHLLAEDSVTALSWLARGLVREARARGMVSIGVTGSSGKTSTKDLMAQVFEAAGPTVAPVGSQNNEVGVPLTACRIDDDTAYLVSEMGARGIGHIAWLTSLVGLDVGVCLNVGHAHVGEFGGVEATARAKSEIVRDLAEDGWAVLNADDPAVAGMRSATRARIAWFGEGDLPDGDLRVTARDVRLNALSQASFDLVVLDPDGERSAPVSLAVIGRHQVSNSLAAATAALAAGLELDLIADALSSASPRSDWRMELHRRPDGVLILNDAYNANPDSMAVALTTAVELVQGTRAEHPGARVVAVLGDMLELGPLAAGLHEELGRRAADAGVAEVVAVGDLAGHIVAGAAAEGVPARVAARADVAASLSLGPGDVVLIKGSRGVGLETVAADLAGGDGGAK</sequence>
<comment type="subcellular location">
    <subcellularLocation>
        <location evidence="10 11">Cytoplasm</location>
    </subcellularLocation>
</comment>
<evidence type="ECO:0000256" key="6">
    <source>
        <dbReference type="ARBA" id="ARBA00022960"/>
    </source>
</evidence>
<dbReference type="AlphaFoldDB" id="A0A1C0AI09"/>
<comment type="function">
    <text evidence="10 11">Involved in cell wall formation. Catalyzes the final step in the synthesis of UDP-N-acetylmuramoyl-pentapeptide, the precursor of murein.</text>
</comment>
<dbReference type="Gene3D" id="3.40.1390.10">
    <property type="entry name" value="MurE/MurF, N-terminal domain"/>
    <property type="match status" value="1"/>
</dbReference>
<evidence type="ECO:0000256" key="7">
    <source>
        <dbReference type="ARBA" id="ARBA00022984"/>
    </source>
</evidence>
<comment type="pathway">
    <text evidence="10 11">Cell wall biogenesis; peptidoglycan biosynthesis.</text>
</comment>
<evidence type="ECO:0000259" key="13">
    <source>
        <dbReference type="Pfam" id="PF02875"/>
    </source>
</evidence>
<dbReference type="InterPro" id="IPR013221">
    <property type="entry name" value="Mur_ligase_cen"/>
</dbReference>
<keyword evidence="9 10" id="KW-0961">Cell wall biogenesis/degradation</keyword>
<name>A0A1C0AI09_9ACTN</name>
<dbReference type="InterPro" id="IPR000713">
    <property type="entry name" value="Mur_ligase_N"/>
</dbReference>
<dbReference type="Gene3D" id="3.40.1190.10">
    <property type="entry name" value="Mur-like, catalytic domain"/>
    <property type="match status" value="1"/>
</dbReference>
<dbReference type="GO" id="GO:0047480">
    <property type="term" value="F:UDP-N-acetylmuramoyl-tripeptide-D-alanyl-D-alanine ligase activity"/>
    <property type="evidence" value="ECO:0007669"/>
    <property type="project" value="UniProtKB-UniRule"/>
</dbReference>
<keyword evidence="8 10" id="KW-0131">Cell cycle</keyword>
<evidence type="ECO:0000259" key="14">
    <source>
        <dbReference type="Pfam" id="PF08245"/>
    </source>
</evidence>
<dbReference type="InterPro" id="IPR036565">
    <property type="entry name" value="Mur-like_cat_sf"/>
</dbReference>
<dbReference type="Pfam" id="PF08245">
    <property type="entry name" value="Mur_ligase_M"/>
    <property type="match status" value="1"/>
</dbReference>
<dbReference type="EMBL" id="MBQD01000025">
    <property type="protein sequence ID" value="OCL31692.1"/>
    <property type="molecule type" value="Genomic_DNA"/>
</dbReference>
<keyword evidence="6 10" id="KW-0133">Cell shape</keyword>
<feature type="domain" description="Mur ligase central" evidence="14">
    <location>
        <begin position="113"/>
        <end position="308"/>
    </location>
</feature>
<dbReference type="InterPro" id="IPR036615">
    <property type="entry name" value="Mur_ligase_C_dom_sf"/>
</dbReference>
<keyword evidence="1 10" id="KW-0963">Cytoplasm</keyword>
<evidence type="ECO:0000313" key="15">
    <source>
        <dbReference type="EMBL" id="OCL31692.1"/>
    </source>
</evidence>
<keyword evidence="3 10" id="KW-0132">Cell division</keyword>
<dbReference type="EC" id="6.3.2.10" evidence="10 11"/>
<feature type="domain" description="Mur ligase C-terminal" evidence="13">
    <location>
        <begin position="332"/>
        <end position="459"/>
    </location>
</feature>
<comment type="catalytic activity">
    <reaction evidence="10 11">
        <text>D-alanyl-D-alanine + UDP-N-acetyl-alpha-D-muramoyl-L-alanyl-gamma-D-glutamyl-meso-2,6-diaminopimelate + ATP = UDP-N-acetyl-alpha-D-muramoyl-L-alanyl-gamma-D-glutamyl-meso-2,6-diaminopimeloyl-D-alanyl-D-alanine + ADP + phosphate + H(+)</text>
        <dbReference type="Rhea" id="RHEA:28374"/>
        <dbReference type="ChEBI" id="CHEBI:15378"/>
        <dbReference type="ChEBI" id="CHEBI:30616"/>
        <dbReference type="ChEBI" id="CHEBI:43474"/>
        <dbReference type="ChEBI" id="CHEBI:57822"/>
        <dbReference type="ChEBI" id="CHEBI:61386"/>
        <dbReference type="ChEBI" id="CHEBI:83905"/>
        <dbReference type="ChEBI" id="CHEBI:456216"/>
        <dbReference type="EC" id="6.3.2.10"/>
    </reaction>
</comment>
<evidence type="ECO:0000256" key="5">
    <source>
        <dbReference type="ARBA" id="ARBA00022840"/>
    </source>
</evidence>
<keyword evidence="5 10" id="KW-0067">ATP-binding</keyword>
<dbReference type="HAMAP" id="MF_02019">
    <property type="entry name" value="MurF"/>
    <property type="match status" value="1"/>
</dbReference>
<evidence type="ECO:0000256" key="2">
    <source>
        <dbReference type="ARBA" id="ARBA00022598"/>
    </source>
</evidence>
<dbReference type="UniPathway" id="UPA00219"/>
<comment type="caution">
    <text evidence="15">The sequence shown here is derived from an EMBL/GenBank/DDBJ whole genome shotgun (WGS) entry which is preliminary data.</text>
</comment>
<dbReference type="InterPro" id="IPR051046">
    <property type="entry name" value="MurCDEF_CellWall_CoF430Synth"/>
</dbReference>
<dbReference type="GO" id="GO:0005524">
    <property type="term" value="F:ATP binding"/>
    <property type="evidence" value="ECO:0007669"/>
    <property type="project" value="UniProtKB-UniRule"/>
</dbReference>
<dbReference type="InterPro" id="IPR035911">
    <property type="entry name" value="MurE/MurF_N"/>
</dbReference>